<dbReference type="Proteomes" id="UP001329915">
    <property type="component" value="Chromosome"/>
</dbReference>
<accession>A0AAU0UUX4</accession>
<proteinExistence type="predicted"/>
<dbReference type="RefSeq" id="WP_366923096.1">
    <property type="nucleotide sequence ID" value="NZ_CP121694.1"/>
</dbReference>
<keyword evidence="1" id="KW-0812">Transmembrane</keyword>
<sequence>MSLAILVILIILIATIYGGIILIVKNKRAKLLLAAAFTIFLAIAASYITIQSTNSYLRTYIDSFVNPKEYHETWGDNKHPDLPLPPGTAFNYRSSYEAVGYFTRLSPEEIIDFYKGLGADRFSESGVIGDDNRPQIDLVYKGFRYTMEVGPSRKLGTYFKVTSDKLHGTTNLIEKEESVSAKQQMVRIADLVLNEGKIDSALVSKDRIEGSASINTAAVQISFEEIKTLLNKIQKIRVRKLTSEEEKEFLIDNGRLSEVHISVELYAEGEKRGKTGSLFKVWEDGTVLVSDVTTMYSDKRTISYLTAEQYPELFKWLDERLKG</sequence>
<name>A0AAU0UUX4_9FIRM</name>
<evidence type="ECO:0000313" key="3">
    <source>
        <dbReference type="Proteomes" id="UP001329915"/>
    </source>
</evidence>
<dbReference type="AlphaFoldDB" id="A0AAU0UUX4"/>
<keyword evidence="3" id="KW-1185">Reference proteome</keyword>
<feature type="transmembrane region" description="Helical" evidence="1">
    <location>
        <begin position="6"/>
        <end position="24"/>
    </location>
</feature>
<dbReference type="EMBL" id="CP121694">
    <property type="protein sequence ID" value="WRO23720.1"/>
    <property type="molecule type" value="Genomic_DNA"/>
</dbReference>
<gene>
    <name evidence="2" type="ORF">MFMK1_003588</name>
</gene>
<keyword evidence="1" id="KW-0472">Membrane</keyword>
<protein>
    <submittedName>
        <fullName evidence="2">Uncharacterized protein</fullName>
    </submittedName>
</protein>
<evidence type="ECO:0000313" key="2">
    <source>
        <dbReference type="EMBL" id="WRO23720.1"/>
    </source>
</evidence>
<organism evidence="2 3">
    <name type="scientific">Metallumcola ferriviriculae</name>
    <dbReference type="NCBI Taxonomy" id="3039180"/>
    <lineage>
        <taxon>Bacteria</taxon>
        <taxon>Bacillati</taxon>
        <taxon>Bacillota</taxon>
        <taxon>Clostridia</taxon>
        <taxon>Neomoorellales</taxon>
        <taxon>Desulfitibacteraceae</taxon>
        <taxon>Metallumcola</taxon>
    </lineage>
</organism>
<reference evidence="2 3" key="1">
    <citation type="submission" date="2023-04" db="EMBL/GenBank/DDBJ databases">
        <authorList>
            <person name="Hsu D."/>
        </authorList>
    </citation>
    <scope>NUCLEOTIDE SEQUENCE [LARGE SCALE GENOMIC DNA]</scope>
    <source>
        <strain evidence="2 3">MK1</strain>
    </source>
</reference>
<keyword evidence="1" id="KW-1133">Transmembrane helix</keyword>
<feature type="transmembrane region" description="Helical" evidence="1">
    <location>
        <begin position="31"/>
        <end position="50"/>
    </location>
</feature>
<evidence type="ECO:0000256" key="1">
    <source>
        <dbReference type="SAM" id="Phobius"/>
    </source>
</evidence>
<dbReference type="KEGG" id="dbc:MFMK1_003588"/>